<accession>A0A2V1A5B4</accession>
<protein>
    <recommendedName>
        <fullName evidence="5">Flo11 domain-containing protein</fullName>
    </recommendedName>
</protein>
<evidence type="ECO:0000313" key="4">
    <source>
        <dbReference type="Proteomes" id="UP000244406"/>
    </source>
</evidence>
<evidence type="ECO:0000256" key="2">
    <source>
        <dbReference type="SAM" id="SignalP"/>
    </source>
</evidence>
<evidence type="ECO:0008006" key="5">
    <source>
        <dbReference type="Google" id="ProtNLM"/>
    </source>
</evidence>
<dbReference type="RefSeq" id="XP_025334677.1">
    <property type="nucleotide sequence ID" value="XM_025480377.1"/>
</dbReference>
<comment type="caution">
    <text evidence="3">The sequence shown here is derived from an EMBL/GenBank/DDBJ whole genome shotgun (WGS) entry which is preliminary data.</text>
</comment>
<reference evidence="3 4" key="1">
    <citation type="submission" date="2017-12" db="EMBL/GenBank/DDBJ databases">
        <title>Genome Sequence of the Amphotericin B-resistant Candida duobushaemulonii strain, B09383.</title>
        <authorList>
            <person name="Chow N.A."/>
            <person name="Gade L."/>
            <person name="Batra D."/>
            <person name="Rowe L.A."/>
            <person name="Loparev V.N."/>
            <person name="Litvintseva A.P."/>
        </authorList>
    </citation>
    <scope>NUCLEOTIDE SEQUENCE [LARGE SCALE GENOMIC DNA]</scope>
    <source>
        <strain evidence="3 4">B09383</strain>
    </source>
</reference>
<feature type="chain" id="PRO_5016146728" description="Flo11 domain-containing protein" evidence="2">
    <location>
        <begin position="18"/>
        <end position="334"/>
    </location>
</feature>
<feature type="region of interest" description="Disordered" evidence="1">
    <location>
        <begin position="39"/>
        <end position="108"/>
    </location>
</feature>
<name>A0A2V1A5B4_9ASCO</name>
<dbReference type="EMBL" id="PKFP01000001">
    <property type="protein sequence ID" value="PVH13737.1"/>
    <property type="molecule type" value="Genomic_DNA"/>
</dbReference>
<dbReference type="AlphaFoldDB" id="A0A2V1A5B4"/>
<sequence>MLFLLFATAALAARVNPEFEDCTDCSVITTAESLAGTITYTGPTEVPETTSSKTRQSTTHDETTSAETTQDAPTQAEPTTDQAPETPVTQAPATTSTTATWSDSGPITEAPLSSDWIVSTITVIVPSSSVETVTQCHPSVVSKTEVVTLSTTSSVTNLHTEEAPDACTAVVKRGFDFRNGSYTKVTQSCSGTAHATVKAAVTVVVSSWLETSVEVSTTSSCEEAASTITGSEVITTETTLTVPNPSGPGVPPKESSSNEESTGTHVTPKSPGQSTPVSSEFAESVTSESGTPSCAATTVTVTEPGICAFANGVDLPVPSIATSLFATFFLLAFF</sequence>
<dbReference type="Proteomes" id="UP000244406">
    <property type="component" value="Unassembled WGS sequence"/>
</dbReference>
<dbReference type="GeneID" id="37001855"/>
<organism evidence="3 4">
    <name type="scientific">Candidozyma duobushaemuli</name>
    <dbReference type="NCBI Taxonomy" id="1231522"/>
    <lineage>
        <taxon>Eukaryota</taxon>
        <taxon>Fungi</taxon>
        <taxon>Dikarya</taxon>
        <taxon>Ascomycota</taxon>
        <taxon>Saccharomycotina</taxon>
        <taxon>Pichiomycetes</taxon>
        <taxon>Metschnikowiaceae</taxon>
        <taxon>Candidozyma</taxon>
    </lineage>
</organism>
<feature type="region of interest" description="Disordered" evidence="1">
    <location>
        <begin position="239"/>
        <end position="293"/>
    </location>
</feature>
<dbReference type="VEuPathDB" id="FungiDB:CXQ87_001855"/>
<keyword evidence="4" id="KW-1185">Reference proteome</keyword>
<keyword evidence="2" id="KW-0732">Signal</keyword>
<proteinExistence type="predicted"/>
<evidence type="ECO:0000256" key="1">
    <source>
        <dbReference type="SAM" id="MobiDB-lite"/>
    </source>
</evidence>
<feature type="compositionally biased region" description="Low complexity" evidence="1">
    <location>
        <begin position="86"/>
        <end position="100"/>
    </location>
</feature>
<feature type="compositionally biased region" description="Polar residues" evidence="1">
    <location>
        <begin position="39"/>
        <end position="56"/>
    </location>
</feature>
<evidence type="ECO:0000313" key="3">
    <source>
        <dbReference type="EMBL" id="PVH13737.1"/>
    </source>
</evidence>
<feature type="compositionally biased region" description="Polar residues" evidence="1">
    <location>
        <begin position="70"/>
        <end position="83"/>
    </location>
</feature>
<feature type="compositionally biased region" description="Polar residues" evidence="1">
    <location>
        <begin position="284"/>
        <end position="293"/>
    </location>
</feature>
<feature type="signal peptide" evidence="2">
    <location>
        <begin position="1"/>
        <end position="17"/>
    </location>
</feature>
<gene>
    <name evidence="3" type="ORF">CXQ87_001855</name>
</gene>
<feature type="compositionally biased region" description="Polar residues" evidence="1">
    <location>
        <begin position="254"/>
        <end position="278"/>
    </location>
</feature>